<evidence type="ECO:0000256" key="2">
    <source>
        <dbReference type="ARBA" id="ARBA00022723"/>
    </source>
</evidence>
<dbReference type="InterPro" id="IPR032466">
    <property type="entry name" value="Metal_Hydrolase"/>
</dbReference>
<feature type="binding site" evidence="7">
    <location>
        <begin position="305"/>
        <end position="307"/>
    </location>
    <ligand>
        <name>substrate</name>
    </ligand>
</feature>
<dbReference type="NCBIfam" id="TIGR00221">
    <property type="entry name" value="nagA"/>
    <property type="match status" value="1"/>
</dbReference>
<dbReference type="PANTHER" id="PTHR11113:SF14">
    <property type="entry name" value="N-ACETYLGLUCOSAMINE-6-PHOSPHATE DEACETYLASE"/>
    <property type="match status" value="1"/>
</dbReference>
<evidence type="ECO:0000313" key="11">
    <source>
        <dbReference type="Proteomes" id="UP000249393"/>
    </source>
</evidence>
<evidence type="ECO:0000256" key="7">
    <source>
        <dbReference type="PIRSR" id="PIRSR038994-2"/>
    </source>
</evidence>
<feature type="domain" description="Amidohydrolase-related" evidence="9">
    <location>
        <begin position="52"/>
        <end position="376"/>
    </location>
</feature>
<dbReference type="Gene3D" id="3.20.20.140">
    <property type="entry name" value="Metal-dependent hydrolases"/>
    <property type="match status" value="1"/>
</dbReference>
<evidence type="ECO:0000313" key="10">
    <source>
        <dbReference type="EMBL" id="PZR35678.1"/>
    </source>
</evidence>
<dbReference type="SUPFAM" id="SSF51556">
    <property type="entry name" value="Metallo-dependent hydrolases"/>
    <property type="match status" value="1"/>
</dbReference>
<keyword evidence="4 5" id="KW-0119">Carbohydrate metabolism</keyword>
<accession>A0A2W5WNU7</accession>
<feature type="binding site" evidence="8">
    <location>
        <position position="214"/>
    </location>
    <ligand>
        <name>Zn(2+)</name>
        <dbReference type="ChEBI" id="CHEBI:29105"/>
    </ligand>
</feature>
<comment type="caution">
    <text evidence="10">The sequence shown here is derived from an EMBL/GenBank/DDBJ whole genome shotgun (WGS) entry which is preliminary data.</text>
</comment>
<comment type="similarity">
    <text evidence="1 5">Belongs to the metallo-dependent hydrolases superfamily. NagA family.</text>
</comment>
<dbReference type="RefSeq" id="WP_304275429.1">
    <property type="nucleotide sequence ID" value="NZ_QFQZ01000013.1"/>
</dbReference>
<dbReference type="Pfam" id="PF01979">
    <property type="entry name" value="Amidohydro_1"/>
    <property type="match status" value="1"/>
</dbReference>
<feature type="active site" description="Proton donor/acceptor" evidence="6">
    <location>
        <position position="272"/>
    </location>
</feature>
<keyword evidence="3 5" id="KW-0378">Hydrolase</keyword>
<dbReference type="CDD" id="cd00854">
    <property type="entry name" value="NagA"/>
    <property type="match status" value="1"/>
</dbReference>
<dbReference type="InterPro" id="IPR006680">
    <property type="entry name" value="Amidohydro-rel"/>
</dbReference>
<organism evidence="10 11">
    <name type="scientific">Caulobacter segnis</name>
    <dbReference type="NCBI Taxonomy" id="88688"/>
    <lineage>
        <taxon>Bacteria</taxon>
        <taxon>Pseudomonadati</taxon>
        <taxon>Pseudomonadota</taxon>
        <taxon>Alphaproteobacteria</taxon>
        <taxon>Caulobacterales</taxon>
        <taxon>Caulobacteraceae</taxon>
        <taxon>Caulobacter</taxon>
    </lineage>
</organism>
<dbReference type="SUPFAM" id="SSF51338">
    <property type="entry name" value="Composite domain of metallo-dependent hydrolases"/>
    <property type="match status" value="1"/>
</dbReference>
<reference evidence="10 11" key="1">
    <citation type="submission" date="2017-08" db="EMBL/GenBank/DDBJ databases">
        <title>Infants hospitalized years apart are colonized by the same room-sourced microbial strains.</title>
        <authorList>
            <person name="Brooks B."/>
            <person name="Olm M.R."/>
            <person name="Firek B.A."/>
            <person name="Baker R."/>
            <person name="Thomas B.C."/>
            <person name="Morowitz M.J."/>
            <person name="Banfield J.F."/>
        </authorList>
    </citation>
    <scope>NUCLEOTIDE SEQUENCE [LARGE SCALE GENOMIC DNA]</scope>
    <source>
        <strain evidence="10">S2_003_000_R2_4</strain>
    </source>
</reference>
<feature type="binding site" evidence="7">
    <location>
        <position position="140"/>
    </location>
    <ligand>
        <name>substrate</name>
    </ligand>
</feature>
<protein>
    <submittedName>
        <fullName evidence="10">N-acetylglucosamine-6-phosphate deacetylase</fullName>
    </submittedName>
</protein>
<gene>
    <name evidence="10" type="primary">nagA</name>
    <name evidence="10" type="ORF">DI526_06050</name>
</gene>
<feature type="binding site" evidence="7">
    <location>
        <position position="249"/>
    </location>
    <ligand>
        <name>substrate</name>
    </ligand>
</feature>
<dbReference type="EMBL" id="QFQZ01000013">
    <property type="protein sequence ID" value="PZR35678.1"/>
    <property type="molecule type" value="Genomic_DNA"/>
</dbReference>
<feature type="binding site" evidence="8">
    <location>
        <position position="193"/>
    </location>
    <ligand>
        <name>Zn(2+)</name>
        <dbReference type="ChEBI" id="CHEBI:29105"/>
    </ligand>
</feature>
<dbReference type="Proteomes" id="UP000249393">
    <property type="component" value="Unassembled WGS sequence"/>
</dbReference>
<evidence type="ECO:0000256" key="8">
    <source>
        <dbReference type="PIRSR" id="PIRSR038994-3"/>
    </source>
</evidence>
<evidence type="ECO:0000256" key="6">
    <source>
        <dbReference type="PIRSR" id="PIRSR038994-1"/>
    </source>
</evidence>
<evidence type="ECO:0000256" key="3">
    <source>
        <dbReference type="ARBA" id="ARBA00022801"/>
    </source>
</evidence>
<evidence type="ECO:0000256" key="1">
    <source>
        <dbReference type="ARBA" id="ARBA00010716"/>
    </source>
</evidence>
<feature type="binding site" evidence="8">
    <location>
        <position position="129"/>
    </location>
    <ligand>
        <name>Zn(2+)</name>
        <dbReference type="ChEBI" id="CHEBI:29105"/>
    </ligand>
</feature>
<evidence type="ECO:0000259" key="9">
    <source>
        <dbReference type="Pfam" id="PF01979"/>
    </source>
</evidence>
<name>A0A2W5WNU7_9CAUL</name>
<dbReference type="FunFam" id="3.20.20.140:FF:000004">
    <property type="entry name" value="N-acetylglucosamine-6-phosphate deacetylase"/>
    <property type="match status" value="1"/>
</dbReference>
<sequence length="387" mass="40088">MPVALLNGRVLTPAGLVDGQAVIVEGGKVAAVVPMADVPADADRQDLAGGLLVPGYIDTQVNGGGGVLFNDAPTARTIAAIGAAHRAYGTTGFLPTLISDDLDVVDAALRATEDAIAQGVPGVLGVHIEGPFLNPKRKGIHDEAKFRVLDDAAIALLSSLKRGKLLLTLAPERTTPEIIARLAKAGVIVAAGHTNAAYATMRQAIDHGLTGVTHLFNAMSPLTSREPGVVGAVLEDQKVWAGIIVDGRHVDPVTLKIALRSRPLDRFMLVTDAMPTVGMTDKRFSLQGREIIVRDGVCVGEDGTLAGSDLDMAAAVRNAVATLDLSLADAVMMASAAPAAFLGLSGQRGAIAPGLAADFCLLDDDLNVAKTWIDGKESHVQKDPLPV</sequence>
<dbReference type="Gene3D" id="2.30.40.10">
    <property type="entry name" value="Urease, subunit C, domain 1"/>
    <property type="match status" value="1"/>
</dbReference>
<dbReference type="GO" id="GO:0008448">
    <property type="term" value="F:N-acetylglucosamine-6-phosphate deacetylase activity"/>
    <property type="evidence" value="ECO:0007669"/>
    <property type="project" value="InterPro"/>
</dbReference>
<dbReference type="AlphaFoldDB" id="A0A2W5WNU7"/>
<evidence type="ECO:0000256" key="5">
    <source>
        <dbReference type="PIRNR" id="PIRNR038994"/>
    </source>
</evidence>
<proteinExistence type="inferred from homology"/>
<feature type="binding site" evidence="7">
    <location>
        <position position="225"/>
    </location>
    <ligand>
        <name>substrate</name>
    </ligand>
</feature>
<keyword evidence="2 8" id="KW-0479">Metal-binding</keyword>
<dbReference type="GO" id="GO:0046872">
    <property type="term" value="F:metal ion binding"/>
    <property type="evidence" value="ECO:0007669"/>
    <property type="project" value="UniProtKB-KW"/>
</dbReference>
<dbReference type="InterPro" id="IPR003764">
    <property type="entry name" value="GlcNAc_6-P_deAcase"/>
</dbReference>
<dbReference type="PIRSF" id="PIRSF038994">
    <property type="entry name" value="NagA"/>
    <property type="match status" value="1"/>
</dbReference>
<evidence type="ECO:0000256" key="4">
    <source>
        <dbReference type="ARBA" id="ARBA00023277"/>
    </source>
</evidence>
<feature type="binding site" evidence="7">
    <location>
        <begin position="217"/>
        <end position="218"/>
    </location>
    <ligand>
        <name>substrate</name>
    </ligand>
</feature>
<dbReference type="GO" id="GO:0006046">
    <property type="term" value="P:N-acetylglucosamine catabolic process"/>
    <property type="evidence" value="ECO:0007669"/>
    <property type="project" value="TreeGrafter"/>
</dbReference>
<dbReference type="InterPro" id="IPR011059">
    <property type="entry name" value="Metal-dep_hydrolase_composite"/>
</dbReference>
<comment type="cofactor">
    <cofactor evidence="8">
        <name>a divalent metal cation</name>
        <dbReference type="ChEBI" id="CHEBI:60240"/>
    </cofactor>
    <text evidence="8">Binds 1 divalent metal cation per subunit.</text>
</comment>
<dbReference type="PANTHER" id="PTHR11113">
    <property type="entry name" value="N-ACETYLGLUCOSAMINE-6-PHOSPHATE DEACETYLASE"/>
    <property type="match status" value="1"/>
</dbReference>